<dbReference type="AlphaFoldDB" id="A0A090AAB1"/>
<dbReference type="Proteomes" id="UP000031623">
    <property type="component" value="Chromosome"/>
</dbReference>
<gene>
    <name evidence="3" type="ORF">THII_0086</name>
</gene>
<evidence type="ECO:0000256" key="2">
    <source>
        <dbReference type="SAM" id="MobiDB-lite"/>
    </source>
</evidence>
<dbReference type="EMBL" id="AP014633">
    <property type="protein sequence ID" value="BAP54383.1"/>
    <property type="molecule type" value="Genomic_DNA"/>
</dbReference>
<keyword evidence="4" id="KW-1185">Reference proteome</keyword>
<feature type="coiled-coil region" evidence="1">
    <location>
        <begin position="36"/>
        <end position="80"/>
    </location>
</feature>
<evidence type="ECO:0000256" key="1">
    <source>
        <dbReference type="SAM" id="Coils"/>
    </source>
</evidence>
<name>A0A090AAB1_9GAMM</name>
<reference evidence="3 4" key="1">
    <citation type="journal article" date="2014" name="ISME J.">
        <title>Ecophysiology of Thioploca ingrica as revealed by the complete genome sequence supplemented with proteomic evidence.</title>
        <authorList>
            <person name="Kojima H."/>
            <person name="Ogura Y."/>
            <person name="Yamamoto N."/>
            <person name="Togashi T."/>
            <person name="Mori H."/>
            <person name="Watanabe T."/>
            <person name="Nemoto F."/>
            <person name="Kurokawa K."/>
            <person name="Hayashi T."/>
            <person name="Fukui M."/>
        </authorList>
    </citation>
    <scope>NUCLEOTIDE SEQUENCE [LARGE SCALE GENOMIC DNA]</scope>
</reference>
<organism evidence="3 4">
    <name type="scientific">Thioploca ingrica</name>
    <dbReference type="NCBI Taxonomy" id="40754"/>
    <lineage>
        <taxon>Bacteria</taxon>
        <taxon>Pseudomonadati</taxon>
        <taxon>Pseudomonadota</taxon>
        <taxon>Gammaproteobacteria</taxon>
        <taxon>Thiotrichales</taxon>
        <taxon>Thiotrichaceae</taxon>
        <taxon>Thioploca</taxon>
    </lineage>
</organism>
<dbReference type="OrthoDB" id="531519at2"/>
<keyword evidence="1" id="KW-0175">Coiled coil</keyword>
<feature type="compositionally biased region" description="Basic residues" evidence="2">
    <location>
        <begin position="105"/>
        <end position="119"/>
    </location>
</feature>
<evidence type="ECO:0000313" key="3">
    <source>
        <dbReference type="EMBL" id="BAP54383.1"/>
    </source>
</evidence>
<feature type="region of interest" description="Disordered" evidence="2">
    <location>
        <begin position="95"/>
        <end position="119"/>
    </location>
</feature>
<dbReference type="KEGG" id="tig:THII_0086"/>
<proteinExistence type="predicted"/>
<evidence type="ECO:0000313" key="4">
    <source>
        <dbReference type="Proteomes" id="UP000031623"/>
    </source>
</evidence>
<protein>
    <submittedName>
        <fullName evidence="3">Uncharacterized protein</fullName>
    </submittedName>
</protein>
<accession>A0A090AAB1</accession>
<dbReference type="HOGENOM" id="CLU_149306_0_0_6"/>
<sequence length="119" mass="13051">MARQKRISKVIDKAQHRAAGLASISPDLDLGNSLGLATYKAMITETRNKLEAYNNALSVADAANNALKQSEKELAMTTERMLVGVAFKYGKDSSEYEMAGGVRKSERKRPVRKSKTTTT</sequence>